<feature type="domain" description="WSC" evidence="4">
    <location>
        <begin position="1858"/>
        <end position="1953"/>
    </location>
</feature>
<feature type="region of interest" description="Disordered" evidence="2">
    <location>
        <begin position="1529"/>
        <end position="1571"/>
    </location>
</feature>
<feature type="region of interest" description="Disordered" evidence="2">
    <location>
        <begin position="1368"/>
        <end position="1389"/>
    </location>
</feature>
<sequence>MRWNSVARLALGLLGPIAGVLASDATDTLMDGDSAQSGYLPNHNMDPAVLSGGSFGQIWRYTTPTPSNGLQEQFYAKPLVYTPLSFGRQVVLAFSEQNKLYVMDAINGTLYASRDLSSSGESPFLVSDLGSCNDISGTIGITGTPVVDPATDTVYFWAKSYLQPGQTGYKNGAYRFHAVDAVTLVEKPGFPKNLQGQPADNDKTRSFTGGTVLQRASLNLINGVIYAGFGGHCDQYNYTGWLVGMGTDGSVKATYATVGGDGVDIPDQDSWTKGGGAAGIWQSGAAIASDNSGRLFFATGNGNGKTLNQGQPASGRKYLATLSECMVNLAIKADGSVTQQDYFEPYEYLAMDAGDRDLGSGAVCLPDSGTFSGGGVSRLAITVGKNGKMYITDADNMGGYKLGASGADKIVQSISMPGGGSVFGQVGTYPLEGGYLYVTPVGYPTLIYKLGHTSTGLPSFTLVAQTDDSSAGRVGVGPATITTYKGQAGTAILWVVDVDAGIRAYKAVPVDGKMIPITLPASPAVSKFQRPAFGDGRYYLATSNGNILAYGSPVALPLNCTSPLSFGTVAIGNSSTMTVTCKANIPITKLNGLILGKAVFQAKNSSLPTGPLKQGDTFTFPVSFNLTNFQLTGGSTSAPSVSPGVQTTSISILTTNGVTGYSPEQPITLTGITVSSGPFLTMSPLEIDFLGIVINSTAAEDGSKSSFVIGNSGQKTLTITNVTWTADAVNPDPGDDDPEYFKVRKITNDEGESVWAFDEDGHFTADNLPEVGTTIAPGQSLTYDVEFNADEIANYYTILRFYSDGGTAYSIFTGSASTSPVAKLEYTTGEGAGKQEIFCNDKDANGECTTKVDFGDRAGLTQSTITLVMSNNGGSAMKVTKSKPPEGQVLGAENPNTDLHEGQVILPGENATAKVFFDPGVAILNADPISYSGAWTLNTDDLTFGVHVVNFTGRVVSNQTGPLNSANNAIYKYLGCYIDNTNGQRIEAKQSVSQTQTNGLCQTTAYKAGAVFAGTEFQTECWYGSVIPDSSLRAVDTQCSYSCAGDANQVCGGLGGYISIYYDSTRYFPANGTIIGSTGKGPQIVKSAGSYAYAGCWTDNVGGRALNKKTTINNNMTVENCATACAGYKVFGVEYGQECYCDDIISTSSSQKADTDCSTLCAGSETEYCGAGNRLNVYTINGVSPNVTNTQTATQASSTSSTATTSTGTSTGTSTSSTTSTSSSQATSSAAAYSFVECHTDNVGSRTLTGKTVANASVTIELCAAYCTGFTYFGLEYANECYCGNTLATGSSAATDGRCKMACAGNSAEVCGGPDGLSLYTYKPVSSSSAATSSTSSSAASSSSVSSTSSTAVSSSAVSSTAVSSSTVSSSSVSSTTTTSSSSSTTPTPTSILSNYLNLGCVQDNDVGNRALKGAVFNAQDMTLERCAGNCSTYAYFGVEYGVECYCGNAITPANATDGRCSFKCGGNAAQICGGSYGLNLYKYAPQPTSSSSSSTTASSSSSSATSSSIASSSAASSSVASSSVASSGVTSSTATSSTATSSTSTSTPASSTASSSTSTSTSSATPTPTGPVIVQTVGNYSYMECHSDNTTIRSLQGFAKFSADMTVERCAGNCTGYKYFGIEYSQECYCGNTLSFGSTTTTDGRCSMKCGGNALQICGGPNGLSLKQFCRFVSYYVWSRFVVGRDLIYSRGLVNSCCFVNSGCFVHFVCIFNTNGVVYSNLQLNYNIYLHVIDRRVFIRRIIIRRFLVCRFIICNLIDCSFKLDTCRLRYALSSPLGLFEYCQAYCMSNNMPLAGVEYGSECYCGMSLGFNSSAGFTGCNMACAGNSSQTCGGPSRLNVYNYTLYIAPAIVPKVQDFKYQGCYPDNVGGRTLGAYTFANSTAMTAELCVAGCGGRGYAYAGLEYTSECWCANKLAAGIAAVADDKCKANLCPGNKREYCGPGNYLIVYQNQTAVGGAATSRLRRFVADEWW</sequence>
<evidence type="ECO:0000256" key="1">
    <source>
        <dbReference type="ARBA" id="ARBA00022737"/>
    </source>
</evidence>
<dbReference type="Pfam" id="PF01822">
    <property type="entry name" value="WSC"/>
    <property type="match status" value="7"/>
</dbReference>
<proteinExistence type="predicted"/>
<feature type="domain" description="WSC" evidence="4">
    <location>
        <begin position="970"/>
        <end position="1064"/>
    </location>
</feature>
<keyword evidence="1" id="KW-0677">Repeat</keyword>
<comment type="caution">
    <text evidence="5">The sequence shown here is derived from an EMBL/GenBank/DDBJ whole genome shotgun (WGS) entry which is preliminary data.</text>
</comment>
<feature type="domain" description="WSC" evidence="4">
    <location>
        <begin position="1580"/>
        <end position="1671"/>
    </location>
</feature>
<feature type="domain" description="WSC" evidence="4">
    <location>
        <begin position="1232"/>
        <end position="1323"/>
    </location>
</feature>
<protein>
    <submittedName>
        <fullName evidence="5">Carbohydrate-binding WSC</fullName>
    </submittedName>
</protein>
<keyword evidence="6" id="KW-1185">Reference proteome</keyword>
<dbReference type="InterPro" id="IPR002889">
    <property type="entry name" value="WSC_carb-bd"/>
</dbReference>
<feature type="domain" description="WSC" evidence="4">
    <location>
        <begin position="1750"/>
        <end position="1845"/>
    </location>
</feature>
<dbReference type="Proteomes" id="UP000572817">
    <property type="component" value="Unassembled WGS sequence"/>
</dbReference>
<feature type="domain" description="WSC" evidence="4">
    <location>
        <begin position="1090"/>
        <end position="1181"/>
    </location>
</feature>
<dbReference type="SMART" id="SM00321">
    <property type="entry name" value="WSC"/>
    <property type="match status" value="7"/>
</dbReference>
<evidence type="ECO:0000259" key="4">
    <source>
        <dbReference type="PROSITE" id="PS51212"/>
    </source>
</evidence>
<name>A0A8H4N6V3_9PEZI</name>
<dbReference type="PROSITE" id="PS51212">
    <property type="entry name" value="WSC"/>
    <property type="match status" value="7"/>
</dbReference>
<dbReference type="OrthoDB" id="5985073at2759"/>
<organism evidence="5 6">
    <name type="scientific">Botryosphaeria dothidea</name>
    <dbReference type="NCBI Taxonomy" id="55169"/>
    <lineage>
        <taxon>Eukaryota</taxon>
        <taxon>Fungi</taxon>
        <taxon>Dikarya</taxon>
        <taxon>Ascomycota</taxon>
        <taxon>Pezizomycotina</taxon>
        <taxon>Dothideomycetes</taxon>
        <taxon>Dothideomycetes incertae sedis</taxon>
        <taxon>Botryosphaeriales</taxon>
        <taxon>Botryosphaeriaceae</taxon>
        <taxon>Botryosphaeria</taxon>
    </lineage>
</organism>
<dbReference type="InterPro" id="IPR051589">
    <property type="entry name" value="Sialate-O-sulfotransferase"/>
</dbReference>
<evidence type="ECO:0000313" key="5">
    <source>
        <dbReference type="EMBL" id="KAF4311230.1"/>
    </source>
</evidence>
<feature type="domain" description="WSC" evidence="4">
    <location>
        <begin position="1395"/>
        <end position="1485"/>
    </location>
</feature>
<evidence type="ECO:0000256" key="3">
    <source>
        <dbReference type="SAM" id="SignalP"/>
    </source>
</evidence>
<feature type="region of interest" description="Disordered" evidence="2">
    <location>
        <begin position="1190"/>
        <end position="1223"/>
    </location>
</feature>
<dbReference type="InterPro" id="IPR013783">
    <property type="entry name" value="Ig-like_fold"/>
</dbReference>
<dbReference type="PANTHER" id="PTHR45964:SF9">
    <property type="entry name" value="SULFOTRANSFERASE"/>
    <property type="match status" value="1"/>
</dbReference>
<evidence type="ECO:0000256" key="2">
    <source>
        <dbReference type="SAM" id="MobiDB-lite"/>
    </source>
</evidence>
<feature type="compositionally biased region" description="Low complexity" evidence="2">
    <location>
        <begin position="1529"/>
        <end position="1568"/>
    </location>
</feature>
<dbReference type="Gene3D" id="2.60.40.10">
    <property type="entry name" value="Immunoglobulins"/>
    <property type="match status" value="1"/>
</dbReference>
<evidence type="ECO:0000313" key="6">
    <source>
        <dbReference type="Proteomes" id="UP000572817"/>
    </source>
</evidence>
<dbReference type="PANTHER" id="PTHR45964">
    <property type="entry name" value="WSCD FAMILY MEMBER CG9164"/>
    <property type="match status" value="1"/>
</dbReference>
<reference evidence="5" key="1">
    <citation type="submission" date="2020-04" db="EMBL/GenBank/DDBJ databases">
        <title>Genome Assembly and Annotation of Botryosphaeria dothidea sdau 11-99, a Latent Pathogen of Apple Fruit Ring Rot in China.</title>
        <authorList>
            <person name="Yu C."/>
            <person name="Diao Y."/>
            <person name="Lu Q."/>
            <person name="Zhao J."/>
            <person name="Cui S."/>
            <person name="Peng C."/>
            <person name="He B."/>
            <person name="Liu H."/>
        </authorList>
    </citation>
    <scope>NUCLEOTIDE SEQUENCE [LARGE SCALE GENOMIC DNA]</scope>
    <source>
        <strain evidence="5">Sdau11-99</strain>
    </source>
</reference>
<gene>
    <name evidence="5" type="ORF">GTA08_BOTSDO13188</name>
</gene>
<accession>A0A8H4N6V3</accession>
<keyword evidence="3" id="KW-0732">Signal</keyword>
<dbReference type="EMBL" id="WWBZ02000011">
    <property type="protein sequence ID" value="KAF4311230.1"/>
    <property type="molecule type" value="Genomic_DNA"/>
</dbReference>
<feature type="signal peptide" evidence="3">
    <location>
        <begin position="1"/>
        <end position="22"/>
    </location>
</feature>
<feature type="chain" id="PRO_5034603958" evidence="3">
    <location>
        <begin position="23"/>
        <end position="1973"/>
    </location>
</feature>